<organism evidence="2 3">
    <name type="scientific">Paraburkholderia ultramafica</name>
    <dbReference type="NCBI Taxonomy" id="1544867"/>
    <lineage>
        <taxon>Bacteria</taxon>
        <taxon>Pseudomonadati</taxon>
        <taxon>Pseudomonadota</taxon>
        <taxon>Betaproteobacteria</taxon>
        <taxon>Burkholderiales</taxon>
        <taxon>Burkholderiaceae</taxon>
        <taxon>Paraburkholderia</taxon>
    </lineage>
</organism>
<sequence length="237" mass="26140">MDCRGGGSWSNAARLPGNRERPSSTRPIDRQSRFAPSVLARRLRGMSRPLLPPGGSIAGRSRRRNPSVARGWERARRVDGSEDPVRGDDALSPDDLRRTCDGARQARRAGHHRQAGRVAESLFALFVSTAASSTLRRAPCRARPSRTVRCFRRSSGSRSSGSRQPRQRWLDFVAIHTCRASTWQVSMSTTSPMIAAAVGMSSTIGCWNGSSRSRKFRSCASTFLAPIAFMDRCTRMC</sequence>
<dbReference type="Proteomes" id="UP000494365">
    <property type="component" value="Unassembled WGS sequence"/>
</dbReference>
<feature type="compositionally biased region" description="Basic and acidic residues" evidence="1">
    <location>
        <begin position="71"/>
        <end position="98"/>
    </location>
</feature>
<proteinExistence type="predicted"/>
<accession>A0A6S7BCR1</accession>
<dbReference type="AlphaFoldDB" id="A0A6S7BCR1"/>
<name>A0A6S7BCR1_9BURK</name>
<evidence type="ECO:0000313" key="3">
    <source>
        <dbReference type="Proteomes" id="UP000494365"/>
    </source>
</evidence>
<evidence type="ECO:0000256" key="1">
    <source>
        <dbReference type="SAM" id="MobiDB-lite"/>
    </source>
</evidence>
<feature type="region of interest" description="Disordered" evidence="1">
    <location>
        <begin position="1"/>
        <end position="98"/>
    </location>
</feature>
<dbReference type="EMBL" id="CADIKK010000020">
    <property type="protein sequence ID" value="CAB3795856.1"/>
    <property type="molecule type" value="Genomic_DNA"/>
</dbReference>
<keyword evidence="3" id="KW-1185">Reference proteome</keyword>
<evidence type="ECO:0000313" key="2">
    <source>
        <dbReference type="EMBL" id="CAB3795856.1"/>
    </source>
</evidence>
<gene>
    <name evidence="2" type="ORF">LMG28614_04242</name>
</gene>
<reference evidence="2 3" key="1">
    <citation type="submission" date="2020-04" db="EMBL/GenBank/DDBJ databases">
        <authorList>
            <person name="De Canck E."/>
        </authorList>
    </citation>
    <scope>NUCLEOTIDE SEQUENCE [LARGE SCALE GENOMIC DNA]</scope>
    <source>
        <strain evidence="2 3">LMG 28614</strain>
    </source>
</reference>
<feature type="compositionally biased region" description="Basic and acidic residues" evidence="1">
    <location>
        <begin position="17"/>
        <end position="32"/>
    </location>
</feature>
<protein>
    <submittedName>
        <fullName evidence="2">Uncharacterized protein</fullName>
    </submittedName>
</protein>